<dbReference type="Pfam" id="PF01381">
    <property type="entry name" value="HTH_3"/>
    <property type="match status" value="1"/>
</dbReference>
<dbReference type="CDD" id="cd00093">
    <property type="entry name" value="HTH_XRE"/>
    <property type="match status" value="1"/>
</dbReference>
<protein>
    <submittedName>
        <fullName evidence="2">XRE family transcriptional regulator</fullName>
    </submittedName>
</protein>
<dbReference type="SMART" id="SM00530">
    <property type="entry name" value="HTH_XRE"/>
    <property type="match status" value="1"/>
</dbReference>
<dbReference type="InterPro" id="IPR010982">
    <property type="entry name" value="Lambda_DNA-bd_dom_sf"/>
</dbReference>
<evidence type="ECO:0000313" key="3">
    <source>
        <dbReference type="Proteomes" id="UP000298210"/>
    </source>
</evidence>
<dbReference type="AlphaFoldDB" id="A0A4Y7WDV4"/>
<dbReference type="InterPro" id="IPR015927">
    <property type="entry name" value="Peptidase_S24_S26A/B/C"/>
</dbReference>
<sequence length="220" mass="24850">MRKYNGVIVMYDKETFAQNLRHYMKKNNVKSSDLAEYLNVAKSTVSGYTKLEDSRQPDFEKLFKISELLNVSISKLLGQETNDELNTEEKQPSLVEIPILGTVRAGYNLLADENIVGYDYARKSNIGDGQYFYLTIEGSSMIDAGLTPGTRILVRKQDYVTDGSIAVVLINGEEATVKRVFFDNDKIILTPENRSLRPTFHNPEDINFLGKVISYTATLD</sequence>
<feature type="domain" description="HTH cro/C1-type" evidence="1">
    <location>
        <begin position="20"/>
        <end position="76"/>
    </location>
</feature>
<dbReference type="Gene3D" id="1.10.260.40">
    <property type="entry name" value="lambda repressor-like DNA-binding domains"/>
    <property type="match status" value="1"/>
</dbReference>
<dbReference type="Gene3D" id="2.10.109.10">
    <property type="entry name" value="Umud Fragment, subunit A"/>
    <property type="match status" value="1"/>
</dbReference>
<dbReference type="GO" id="GO:0003677">
    <property type="term" value="F:DNA binding"/>
    <property type="evidence" value="ECO:0007669"/>
    <property type="project" value="InterPro"/>
</dbReference>
<evidence type="ECO:0000313" key="2">
    <source>
        <dbReference type="EMBL" id="TES45683.1"/>
    </source>
</evidence>
<organism evidence="2 3">
    <name type="scientific">Shouchella lehensis</name>
    <dbReference type="NCBI Taxonomy" id="300825"/>
    <lineage>
        <taxon>Bacteria</taxon>
        <taxon>Bacillati</taxon>
        <taxon>Bacillota</taxon>
        <taxon>Bacilli</taxon>
        <taxon>Bacillales</taxon>
        <taxon>Bacillaceae</taxon>
        <taxon>Shouchella</taxon>
    </lineage>
</organism>
<name>A0A4Y7WDV4_9BACI</name>
<evidence type="ECO:0000259" key="1">
    <source>
        <dbReference type="PROSITE" id="PS50943"/>
    </source>
</evidence>
<accession>A0A4Y7WDV4</accession>
<reference evidence="2 3" key="1">
    <citation type="submission" date="2019-03" db="EMBL/GenBank/DDBJ databases">
        <authorList>
            <person name="Liu G."/>
        </authorList>
    </citation>
    <scope>NUCLEOTIDE SEQUENCE [LARGE SCALE GENOMIC DNA]</scope>
    <source>
        <strain evidence="2 3">DSM 19099</strain>
    </source>
</reference>
<dbReference type="SUPFAM" id="SSF51306">
    <property type="entry name" value="LexA/Signal peptidase"/>
    <property type="match status" value="1"/>
</dbReference>
<dbReference type="PROSITE" id="PS50943">
    <property type="entry name" value="HTH_CROC1"/>
    <property type="match status" value="1"/>
</dbReference>
<gene>
    <name evidence="2" type="ORF">E2L03_20075</name>
</gene>
<dbReference type="CDD" id="cd06529">
    <property type="entry name" value="S24_LexA-like"/>
    <property type="match status" value="1"/>
</dbReference>
<dbReference type="InterPro" id="IPR036286">
    <property type="entry name" value="LexA/Signal_pep-like_sf"/>
</dbReference>
<proteinExistence type="predicted"/>
<dbReference type="EMBL" id="SNUX01000005">
    <property type="protein sequence ID" value="TES45683.1"/>
    <property type="molecule type" value="Genomic_DNA"/>
</dbReference>
<dbReference type="PANTHER" id="PTHR33516:SF2">
    <property type="entry name" value="LEXA REPRESSOR-RELATED"/>
    <property type="match status" value="1"/>
</dbReference>
<dbReference type="InterPro" id="IPR001387">
    <property type="entry name" value="Cro/C1-type_HTH"/>
</dbReference>
<dbReference type="Proteomes" id="UP000298210">
    <property type="component" value="Unassembled WGS sequence"/>
</dbReference>
<dbReference type="InterPro" id="IPR039418">
    <property type="entry name" value="LexA-like"/>
</dbReference>
<dbReference type="InterPro" id="IPR050077">
    <property type="entry name" value="LexA_repressor"/>
</dbReference>
<dbReference type="Pfam" id="PF00717">
    <property type="entry name" value="Peptidase_S24"/>
    <property type="match status" value="1"/>
</dbReference>
<comment type="caution">
    <text evidence="2">The sequence shown here is derived from an EMBL/GenBank/DDBJ whole genome shotgun (WGS) entry which is preliminary data.</text>
</comment>
<dbReference type="PANTHER" id="PTHR33516">
    <property type="entry name" value="LEXA REPRESSOR"/>
    <property type="match status" value="1"/>
</dbReference>
<dbReference type="SUPFAM" id="SSF47413">
    <property type="entry name" value="lambda repressor-like DNA-binding domains"/>
    <property type="match status" value="1"/>
</dbReference>